<evidence type="ECO:0000313" key="14">
    <source>
        <dbReference type="Proteomes" id="UP000755585"/>
    </source>
</evidence>
<feature type="transmembrane region" description="Helical" evidence="10">
    <location>
        <begin position="86"/>
        <end position="107"/>
    </location>
</feature>
<dbReference type="Gene3D" id="1.20.5.1930">
    <property type="match status" value="1"/>
</dbReference>
<reference evidence="13 14" key="1">
    <citation type="submission" date="2021-03" db="EMBL/GenBank/DDBJ databases">
        <title>Sequencing the genomes of 1000 actinobacteria strains.</title>
        <authorList>
            <person name="Klenk H.-P."/>
        </authorList>
    </citation>
    <scope>NUCLEOTIDE SEQUENCE [LARGE SCALE GENOMIC DNA]</scope>
    <source>
        <strain evidence="13 14">DSM 18824</strain>
    </source>
</reference>
<dbReference type="PANTHER" id="PTHR24421">
    <property type="entry name" value="NITRATE/NITRITE SENSOR PROTEIN NARX-RELATED"/>
    <property type="match status" value="1"/>
</dbReference>
<proteinExistence type="predicted"/>
<feature type="transmembrane region" description="Helical" evidence="10">
    <location>
        <begin position="35"/>
        <end position="56"/>
    </location>
</feature>
<gene>
    <name evidence="13" type="ORF">JOF29_002860</name>
</gene>
<comment type="caution">
    <text evidence="13">The sequence shown here is derived from an EMBL/GenBank/DDBJ whole genome shotgun (WGS) entry which is preliminary data.</text>
</comment>
<dbReference type="Gene3D" id="3.30.565.10">
    <property type="entry name" value="Histidine kinase-like ATPase, C-terminal domain"/>
    <property type="match status" value="1"/>
</dbReference>
<evidence type="ECO:0000259" key="11">
    <source>
        <dbReference type="Pfam" id="PF02518"/>
    </source>
</evidence>
<keyword evidence="10" id="KW-0472">Membrane</keyword>
<feature type="domain" description="Signal transduction histidine kinase subgroup 3 dimerisation and phosphoacceptor" evidence="12">
    <location>
        <begin position="208"/>
        <end position="273"/>
    </location>
</feature>
<dbReference type="Pfam" id="PF07730">
    <property type="entry name" value="HisKA_3"/>
    <property type="match status" value="1"/>
</dbReference>
<dbReference type="InterPro" id="IPR003594">
    <property type="entry name" value="HATPase_dom"/>
</dbReference>
<evidence type="ECO:0000259" key="12">
    <source>
        <dbReference type="Pfam" id="PF07730"/>
    </source>
</evidence>
<dbReference type="InterPro" id="IPR036890">
    <property type="entry name" value="HATPase_C_sf"/>
</dbReference>
<keyword evidence="7" id="KW-0067">ATP-binding</keyword>
<evidence type="ECO:0000256" key="10">
    <source>
        <dbReference type="SAM" id="Phobius"/>
    </source>
</evidence>
<dbReference type="EMBL" id="JAGINT010000001">
    <property type="protein sequence ID" value="MBP2351777.1"/>
    <property type="molecule type" value="Genomic_DNA"/>
</dbReference>
<dbReference type="PANTHER" id="PTHR24421:SF10">
    <property type="entry name" value="NITRATE_NITRITE SENSOR PROTEIN NARQ"/>
    <property type="match status" value="1"/>
</dbReference>
<keyword evidence="10" id="KW-1133">Transmembrane helix</keyword>
<feature type="transmembrane region" description="Helical" evidence="10">
    <location>
        <begin position="127"/>
        <end position="149"/>
    </location>
</feature>
<dbReference type="InterPro" id="IPR050482">
    <property type="entry name" value="Sensor_HK_TwoCompSys"/>
</dbReference>
<evidence type="ECO:0000313" key="13">
    <source>
        <dbReference type="EMBL" id="MBP2351777.1"/>
    </source>
</evidence>
<evidence type="ECO:0000256" key="2">
    <source>
        <dbReference type="ARBA" id="ARBA00012438"/>
    </source>
</evidence>
<protein>
    <recommendedName>
        <fullName evidence="2">histidine kinase</fullName>
        <ecNumber evidence="2">2.7.13.3</ecNumber>
    </recommendedName>
</protein>
<keyword evidence="14" id="KW-1185">Reference proteome</keyword>
<dbReference type="EC" id="2.7.13.3" evidence="2"/>
<evidence type="ECO:0000256" key="1">
    <source>
        <dbReference type="ARBA" id="ARBA00000085"/>
    </source>
</evidence>
<evidence type="ECO:0000256" key="9">
    <source>
        <dbReference type="SAM" id="MobiDB-lite"/>
    </source>
</evidence>
<evidence type="ECO:0000256" key="3">
    <source>
        <dbReference type="ARBA" id="ARBA00022553"/>
    </source>
</evidence>
<dbReference type="Pfam" id="PF02518">
    <property type="entry name" value="HATPase_c"/>
    <property type="match status" value="1"/>
</dbReference>
<keyword evidence="5" id="KW-0547">Nucleotide-binding</keyword>
<evidence type="ECO:0000256" key="5">
    <source>
        <dbReference type="ARBA" id="ARBA00022741"/>
    </source>
</evidence>
<dbReference type="RefSeq" id="WP_209694636.1">
    <property type="nucleotide sequence ID" value="NZ_BAAAVU010000013.1"/>
</dbReference>
<feature type="region of interest" description="Disordered" evidence="9">
    <location>
        <begin position="1"/>
        <end position="23"/>
    </location>
</feature>
<evidence type="ECO:0000256" key="6">
    <source>
        <dbReference type="ARBA" id="ARBA00022777"/>
    </source>
</evidence>
<keyword evidence="8" id="KW-0902">Two-component regulatory system</keyword>
<comment type="catalytic activity">
    <reaction evidence="1">
        <text>ATP + protein L-histidine = ADP + protein N-phospho-L-histidine.</text>
        <dbReference type="EC" id="2.7.13.3"/>
    </reaction>
</comment>
<sequence length="417" mass="43679">MTEDDRQVAWSASSPLARAGPSGVRDLSRSLARQSLLVAAVCMVADVAAMLATGLMSHPGPAAWAVLVCVALVDAALALPARLSGWVALAHAVLQVLAAGLLAGSAGGHHVSDAGSLIAGYRAGAWLRGRVAIAALGVLMLGVVGVQLLSPSHDGEILPVELLKNALLPWLVGRYTTSRRAYLAELEQQADNQRREALVAVEHAVAEERSAIARDLHDVISHHVSAIGMHAGAARLAMNTESPADAIAGSLTAVETASRAAMADLRRLLDLLHGGTTDANRQPGLDNLDELLDGVRRAGLPTRLNTHGLARPMPGSLDIALYRITQEMLTNALRHGDRTPVEIVLCFGDNSVSVTMRNGIPDEAVSRDRARKRGGGARGLAGIRQRAALFSGTVSYGPDATGSYWETVAAFPLAGER</sequence>
<evidence type="ECO:0000256" key="7">
    <source>
        <dbReference type="ARBA" id="ARBA00022840"/>
    </source>
</evidence>
<keyword evidence="3" id="KW-0597">Phosphoprotein</keyword>
<keyword evidence="10" id="KW-0812">Transmembrane</keyword>
<keyword evidence="6 13" id="KW-0418">Kinase</keyword>
<organism evidence="13 14">
    <name type="scientific">Kribbella aluminosa</name>
    <dbReference type="NCBI Taxonomy" id="416017"/>
    <lineage>
        <taxon>Bacteria</taxon>
        <taxon>Bacillati</taxon>
        <taxon>Actinomycetota</taxon>
        <taxon>Actinomycetes</taxon>
        <taxon>Propionibacteriales</taxon>
        <taxon>Kribbellaceae</taxon>
        <taxon>Kribbella</taxon>
    </lineage>
</organism>
<evidence type="ECO:0000256" key="8">
    <source>
        <dbReference type="ARBA" id="ARBA00023012"/>
    </source>
</evidence>
<dbReference type="InterPro" id="IPR011712">
    <property type="entry name" value="Sig_transdc_His_kin_sub3_dim/P"/>
</dbReference>
<feature type="domain" description="Histidine kinase/HSP90-like ATPase" evidence="11">
    <location>
        <begin position="319"/>
        <end position="398"/>
    </location>
</feature>
<dbReference type="GO" id="GO:0016301">
    <property type="term" value="F:kinase activity"/>
    <property type="evidence" value="ECO:0007669"/>
    <property type="project" value="UniProtKB-KW"/>
</dbReference>
<keyword evidence="4" id="KW-0808">Transferase</keyword>
<dbReference type="SUPFAM" id="SSF55874">
    <property type="entry name" value="ATPase domain of HSP90 chaperone/DNA topoisomerase II/histidine kinase"/>
    <property type="match status" value="1"/>
</dbReference>
<name>A0ABS4UJF1_9ACTN</name>
<evidence type="ECO:0000256" key="4">
    <source>
        <dbReference type="ARBA" id="ARBA00022679"/>
    </source>
</evidence>
<dbReference type="Proteomes" id="UP000755585">
    <property type="component" value="Unassembled WGS sequence"/>
</dbReference>
<accession>A0ABS4UJF1</accession>